<gene>
    <name evidence="4" type="ORF">Cvel_5252</name>
</gene>
<evidence type="ECO:0000256" key="2">
    <source>
        <dbReference type="ARBA" id="ARBA00022490"/>
    </source>
</evidence>
<dbReference type="SUPFAM" id="SSF52047">
    <property type="entry name" value="RNI-like"/>
    <property type="match status" value="1"/>
</dbReference>
<protein>
    <submittedName>
        <fullName evidence="4">Uncharacterized protein</fullName>
    </submittedName>
</protein>
<organism evidence="4">
    <name type="scientific">Chromera velia CCMP2878</name>
    <dbReference type="NCBI Taxonomy" id="1169474"/>
    <lineage>
        <taxon>Eukaryota</taxon>
        <taxon>Sar</taxon>
        <taxon>Alveolata</taxon>
        <taxon>Colpodellida</taxon>
        <taxon>Chromeraceae</taxon>
        <taxon>Chromera</taxon>
    </lineage>
</organism>
<dbReference type="Pfam" id="PF13516">
    <property type="entry name" value="LRR_6"/>
    <property type="match status" value="2"/>
</dbReference>
<evidence type="ECO:0000256" key="3">
    <source>
        <dbReference type="ARBA" id="ARBA00023212"/>
    </source>
</evidence>
<dbReference type="PANTHER" id="PTHR24107:SF23">
    <property type="entry name" value="FLAGELLAR MEMBER 5"/>
    <property type="match status" value="1"/>
</dbReference>
<reference evidence="4" key="1">
    <citation type="submission" date="2014-11" db="EMBL/GenBank/DDBJ databases">
        <authorList>
            <person name="Otto D Thomas"/>
            <person name="Naeem Raeece"/>
        </authorList>
    </citation>
    <scope>NUCLEOTIDE SEQUENCE</scope>
</reference>
<dbReference type="InterPro" id="IPR001611">
    <property type="entry name" value="Leu-rich_rpt"/>
</dbReference>
<name>A0A0G4GVE2_9ALVE</name>
<dbReference type="InterPro" id="IPR052410">
    <property type="entry name" value="DRC5"/>
</dbReference>
<dbReference type="GO" id="GO:0005856">
    <property type="term" value="C:cytoskeleton"/>
    <property type="evidence" value="ECO:0007669"/>
    <property type="project" value="UniProtKB-SubCell"/>
</dbReference>
<keyword evidence="2" id="KW-0963">Cytoplasm</keyword>
<comment type="subcellular location">
    <subcellularLocation>
        <location evidence="1">Cytoplasm</location>
        <location evidence="1">Cytoskeleton</location>
    </subcellularLocation>
</comment>
<dbReference type="InterPro" id="IPR032675">
    <property type="entry name" value="LRR_dom_sf"/>
</dbReference>
<dbReference type="PANTHER" id="PTHR24107">
    <property type="entry name" value="YNEIN REGULATORY COMPLEX SUBUNIT 5"/>
    <property type="match status" value="1"/>
</dbReference>
<dbReference type="PhylomeDB" id="A0A0G4GVE2"/>
<dbReference type="Gene3D" id="3.80.10.10">
    <property type="entry name" value="Ribonuclease Inhibitor"/>
    <property type="match status" value="2"/>
</dbReference>
<evidence type="ECO:0000313" key="4">
    <source>
        <dbReference type="EMBL" id="CEM34714.1"/>
    </source>
</evidence>
<dbReference type="AlphaFoldDB" id="A0A0G4GVE2"/>
<proteinExistence type="predicted"/>
<sequence>MEASPEKKEKVTLSARHPVYLLLKERGPKHGPYRMNQPSRDTYGVTWLSLSLLKRGKVEGGTLKALDLSRCSVSPGKLFLLLSFLPDSMEELKLGPSAVKAPALPLLCNFLGCVGTKSMGVPRVASLAFSRDSIGPEEAPAVFLSLPVFLTTLNLEGNHLGTVETHALASAIKSQKVLRFLEKLNLRGTGLDDDKVNILSSAFASVASPLPLKELSLSGLRVHQDSTVEQLFQKPECRQSVFPNLQSLVLSVSSFAVMKGLAGSIRSGVMTCLRELCLQWDSGCLGGRADTIASGLIGGVLSCDTLPHLRTLDMGQLSITGIDAKIVTASLHDKHSIFDQWKSLETVRLCIDMTHVMEALEEETTTDVLWSGQMKLDLTMRLHGNASSRSFLKKVASASNPLPCKSLDLILNYGGAMRGGVRQEVVEALTDALSVGRLCCLRSLEIESVEVPLHDLFDCIRMVDLPLLCNLRVVQTNLFTDRELKMLGQKVEKGGLCQLRKFDLSGCRNVGGEGLKVFCDGVCACAEGLPSLSIFDLSYMRVGEGALFLVGPIREGKLPSIEQIRLHDCGGFSDAFMHSLSDAVLDGRLMKLEGLDLSRNDVTASAAEVFCKTFFRLPALKMLDLFSTRAGKAAGVMAFVLSRGGMPSLETLDLRDSGLTDQGRQKLEEACGGERRRGLATQVQLFVGGN</sequence>
<keyword evidence="3" id="KW-0206">Cytoskeleton</keyword>
<accession>A0A0G4GVE2</accession>
<dbReference type="VEuPathDB" id="CryptoDB:Cvel_5252"/>
<evidence type="ECO:0000256" key="1">
    <source>
        <dbReference type="ARBA" id="ARBA00004245"/>
    </source>
</evidence>
<dbReference type="EMBL" id="CDMZ01001580">
    <property type="protein sequence ID" value="CEM34714.1"/>
    <property type="molecule type" value="Genomic_DNA"/>
</dbReference>
<dbReference type="SMART" id="SM00368">
    <property type="entry name" value="LRR_RI"/>
    <property type="match status" value="6"/>
</dbReference>